<sequence length="71" mass="8353">MMPTEDEWDEELADDDGEINDESSPSPAPPQARRWWSDEDDTEVLPRIQDLLPARRSTPIRRPPWMKEDFS</sequence>
<feature type="region of interest" description="Disordered" evidence="1">
    <location>
        <begin position="1"/>
        <end position="71"/>
    </location>
</feature>
<protein>
    <submittedName>
        <fullName evidence="2">Uncharacterized protein</fullName>
    </submittedName>
</protein>
<proteinExistence type="predicted"/>
<dbReference type="Proteomes" id="UP000239874">
    <property type="component" value="Unassembled WGS sequence"/>
</dbReference>
<evidence type="ECO:0000313" key="3">
    <source>
        <dbReference type="Proteomes" id="UP000239874"/>
    </source>
</evidence>
<comment type="caution">
    <text evidence="2">The sequence shown here is derived from an EMBL/GenBank/DDBJ whole genome shotgun (WGS) entry which is preliminary data.</text>
</comment>
<name>A0A2S6AHQ5_9NOCA</name>
<organism evidence="2 3">
    <name type="scientific">Nocardia nova</name>
    <dbReference type="NCBI Taxonomy" id="37330"/>
    <lineage>
        <taxon>Bacteria</taxon>
        <taxon>Bacillati</taxon>
        <taxon>Actinomycetota</taxon>
        <taxon>Actinomycetes</taxon>
        <taxon>Mycobacteriales</taxon>
        <taxon>Nocardiaceae</taxon>
        <taxon>Nocardia</taxon>
    </lineage>
</organism>
<gene>
    <name evidence="2" type="ORF">C5E45_29320</name>
</gene>
<accession>A0A2S6AHQ5</accession>
<feature type="compositionally biased region" description="Acidic residues" evidence="1">
    <location>
        <begin position="1"/>
        <end position="21"/>
    </location>
</feature>
<reference evidence="2 3" key="1">
    <citation type="submission" date="2018-02" db="EMBL/GenBank/DDBJ databases">
        <title>8 Nocardia nova and 1 Nocardia cyriacigeorgica strain used for evolution to TMP-SMX.</title>
        <authorList>
            <person name="Mehta H."/>
            <person name="Weng J."/>
            <person name="Shamoo Y."/>
        </authorList>
    </citation>
    <scope>NUCLEOTIDE SEQUENCE [LARGE SCALE GENOMIC DNA]</scope>
    <source>
        <strain evidence="2 3">MDA3139</strain>
    </source>
</reference>
<dbReference type="EMBL" id="PSZC01000028">
    <property type="protein sequence ID" value="PPJ34748.1"/>
    <property type="molecule type" value="Genomic_DNA"/>
</dbReference>
<dbReference type="AlphaFoldDB" id="A0A2S6AHQ5"/>
<evidence type="ECO:0000256" key="1">
    <source>
        <dbReference type="SAM" id="MobiDB-lite"/>
    </source>
</evidence>
<evidence type="ECO:0000313" key="2">
    <source>
        <dbReference type="EMBL" id="PPJ34748.1"/>
    </source>
</evidence>